<dbReference type="Pfam" id="PF07731">
    <property type="entry name" value="Cu-oxidase_2"/>
    <property type="match status" value="1"/>
</dbReference>
<dbReference type="InterPro" id="IPR011707">
    <property type="entry name" value="Cu-oxidase-like_N"/>
</dbReference>
<evidence type="ECO:0000256" key="8">
    <source>
        <dbReference type="ARBA" id="ARBA00043090"/>
    </source>
</evidence>
<dbReference type="Proteomes" id="UP000323856">
    <property type="component" value="Unassembled WGS sequence"/>
</dbReference>
<name>A0A5B0E2Q5_9MICC</name>
<protein>
    <recommendedName>
        <fullName evidence="6">Multicopper oxidase CueO</fullName>
        <ecNumber evidence="5">1.16.3.4</ecNumber>
    </recommendedName>
    <alternativeName>
        <fullName evidence="7">Copper efflux oxidase</fullName>
    </alternativeName>
    <alternativeName>
        <fullName evidence="8">Cuprous oxidase</fullName>
    </alternativeName>
</protein>
<dbReference type="Pfam" id="PF07732">
    <property type="entry name" value="Cu-oxidase_3"/>
    <property type="match status" value="1"/>
</dbReference>
<dbReference type="GO" id="GO:0005507">
    <property type="term" value="F:copper ion binding"/>
    <property type="evidence" value="ECO:0007669"/>
    <property type="project" value="InterPro"/>
</dbReference>
<evidence type="ECO:0000259" key="10">
    <source>
        <dbReference type="Pfam" id="PF00394"/>
    </source>
</evidence>
<proteinExistence type="inferred from homology"/>
<dbReference type="InterPro" id="IPR002355">
    <property type="entry name" value="Cu_oxidase_Cu_BS"/>
</dbReference>
<evidence type="ECO:0000313" key="13">
    <source>
        <dbReference type="EMBL" id="KAA0973123.1"/>
    </source>
</evidence>
<dbReference type="InterPro" id="IPR008972">
    <property type="entry name" value="Cupredoxin"/>
</dbReference>
<dbReference type="PROSITE" id="PS51257">
    <property type="entry name" value="PROKAR_LIPOPROTEIN"/>
    <property type="match status" value="1"/>
</dbReference>
<dbReference type="RefSeq" id="WP_149621042.1">
    <property type="nucleotide sequence ID" value="NZ_JBITUG010000005.1"/>
</dbReference>
<dbReference type="OrthoDB" id="345021at2"/>
<dbReference type="PANTHER" id="PTHR48267:SF1">
    <property type="entry name" value="BILIRUBIN OXIDASE"/>
    <property type="match status" value="1"/>
</dbReference>
<dbReference type="InterPro" id="IPR011706">
    <property type="entry name" value="Cu-oxidase_C"/>
</dbReference>
<gene>
    <name evidence="13" type="ORF">FQ154_19690</name>
</gene>
<dbReference type="EC" id="1.16.3.4" evidence="5"/>
<sequence>MSPLVSRRTFLLGTGAGATMLLAGCTLGKAEALSTAGTLDFANPLAIPPLAESTVDSDGARVFRLSAEAGSSNFHPAGPTPTWGYNGSFLGPTLRARRGEKVRIAVKNSLPDPTTVHWHGMQVPAHYDGGAHQVIAPGAEWNPEWIIDQPAATLWYHPHVHGSSEEQMTRGLSGMFILDEDEPEQHLPSEYGVDDIPLILQDRIFANDGSFKLTSNTTAGLLGETMLVNGTVDPYLSVRTEAVRLRILNAATARVFNIGFNDNRTFTVVGTDGGLLPTPVPVEGLVLSPGERAEIVVRFKAGERPVLQSLPQELGMSGDLNIQAGGNDRLDLLQFRTAATLIATPALPASLAAPASFGLEDPARTRGFILKDMYINGKLMDMSRIDETVDAGTVEIWSVSNTDNLAHNFHVHGAQFRILDIDGVDPQPEFAGWKDTVFLPVRATARLAIKFGPYSDPVMPYMFHCHFIRHADMGMMGQYTTV</sequence>
<evidence type="ECO:0000259" key="12">
    <source>
        <dbReference type="Pfam" id="PF07732"/>
    </source>
</evidence>
<reference evidence="13 14" key="1">
    <citation type="submission" date="2019-07" db="EMBL/GenBank/DDBJ databases">
        <title>Analysis of the biochemical properties, biological activity and biotechnological potential of siderophores and biosurfactants produced by Antarctic psychrotolerant bacteria.</title>
        <authorList>
            <person name="Styczynski M."/>
            <person name="Krucon T."/>
            <person name="Decewicz P."/>
            <person name="Dziewit L."/>
        </authorList>
    </citation>
    <scope>NUCLEOTIDE SEQUENCE [LARGE SCALE GENOMIC DNA]</scope>
    <source>
        <strain evidence="13 14">ANT_H27</strain>
    </source>
</reference>
<dbReference type="GO" id="GO:0016491">
    <property type="term" value="F:oxidoreductase activity"/>
    <property type="evidence" value="ECO:0007669"/>
    <property type="project" value="UniProtKB-KW"/>
</dbReference>
<dbReference type="AlphaFoldDB" id="A0A5B0E2Q5"/>
<evidence type="ECO:0000256" key="2">
    <source>
        <dbReference type="ARBA" id="ARBA00011245"/>
    </source>
</evidence>
<comment type="subunit">
    <text evidence="2">Monomer.</text>
</comment>
<evidence type="ECO:0000256" key="9">
    <source>
        <dbReference type="ARBA" id="ARBA00048092"/>
    </source>
</evidence>
<evidence type="ECO:0000256" key="3">
    <source>
        <dbReference type="ARBA" id="ARBA00022723"/>
    </source>
</evidence>
<dbReference type="Gene3D" id="2.60.40.420">
    <property type="entry name" value="Cupredoxins - blue copper proteins"/>
    <property type="match status" value="3"/>
</dbReference>
<evidence type="ECO:0000259" key="11">
    <source>
        <dbReference type="Pfam" id="PF07731"/>
    </source>
</evidence>
<feature type="domain" description="Plastocyanin-like" evidence="12">
    <location>
        <begin position="76"/>
        <end position="181"/>
    </location>
</feature>
<evidence type="ECO:0000313" key="14">
    <source>
        <dbReference type="Proteomes" id="UP000323856"/>
    </source>
</evidence>
<organism evidence="13 14">
    <name type="scientific">Paeniglutamicibacter gangotriensis</name>
    <dbReference type="NCBI Taxonomy" id="254787"/>
    <lineage>
        <taxon>Bacteria</taxon>
        <taxon>Bacillati</taxon>
        <taxon>Actinomycetota</taxon>
        <taxon>Actinomycetes</taxon>
        <taxon>Micrococcales</taxon>
        <taxon>Micrococcaceae</taxon>
        <taxon>Paeniglutamicibacter</taxon>
    </lineage>
</organism>
<feature type="domain" description="Plastocyanin-like" evidence="10">
    <location>
        <begin position="240"/>
        <end position="301"/>
    </location>
</feature>
<dbReference type="CDD" id="cd13867">
    <property type="entry name" value="CuRO_2_CueO_FtsP"/>
    <property type="match status" value="1"/>
</dbReference>
<evidence type="ECO:0000256" key="6">
    <source>
        <dbReference type="ARBA" id="ARBA00041027"/>
    </source>
</evidence>
<evidence type="ECO:0000256" key="1">
    <source>
        <dbReference type="ARBA" id="ARBA00010609"/>
    </source>
</evidence>
<accession>A0A5B0E2Q5</accession>
<dbReference type="InterPro" id="IPR001117">
    <property type="entry name" value="Cu-oxidase_2nd"/>
</dbReference>
<dbReference type="PANTHER" id="PTHR48267">
    <property type="entry name" value="CUPREDOXIN SUPERFAMILY PROTEIN"/>
    <property type="match status" value="1"/>
</dbReference>
<dbReference type="CDD" id="cd04232">
    <property type="entry name" value="CuRO_1_CueO_FtsP"/>
    <property type="match status" value="1"/>
</dbReference>
<evidence type="ECO:0000256" key="5">
    <source>
        <dbReference type="ARBA" id="ARBA00038978"/>
    </source>
</evidence>
<dbReference type="InterPro" id="IPR006311">
    <property type="entry name" value="TAT_signal"/>
</dbReference>
<comment type="similarity">
    <text evidence="1">Belongs to the multicopper oxidase family.</text>
</comment>
<dbReference type="InterPro" id="IPR045087">
    <property type="entry name" value="Cu-oxidase_fam"/>
</dbReference>
<evidence type="ECO:0000256" key="7">
    <source>
        <dbReference type="ARBA" id="ARBA00042896"/>
    </source>
</evidence>
<comment type="caution">
    <text evidence="13">The sequence shown here is derived from an EMBL/GenBank/DDBJ whole genome shotgun (WGS) entry which is preliminary data.</text>
</comment>
<dbReference type="PROSITE" id="PS00080">
    <property type="entry name" value="MULTICOPPER_OXIDASE2"/>
    <property type="match status" value="1"/>
</dbReference>
<feature type="domain" description="Plastocyanin-like" evidence="11">
    <location>
        <begin position="369"/>
        <end position="481"/>
    </location>
</feature>
<dbReference type="PROSITE" id="PS51318">
    <property type="entry name" value="TAT"/>
    <property type="match status" value="1"/>
</dbReference>
<dbReference type="EMBL" id="VOBL01000036">
    <property type="protein sequence ID" value="KAA0973123.1"/>
    <property type="molecule type" value="Genomic_DNA"/>
</dbReference>
<keyword evidence="3" id="KW-0479">Metal-binding</keyword>
<comment type="catalytic activity">
    <reaction evidence="9">
        <text>4 Cu(+) + O2 + 4 H(+) = 4 Cu(2+) + 2 H2O</text>
        <dbReference type="Rhea" id="RHEA:30083"/>
        <dbReference type="ChEBI" id="CHEBI:15377"/>
        <dbReference type="ChEBI" id="CHEBI:15378"/>
        <dbReference type="ChEBI" id="CHEBI:15379"/>
        <dbReference type="ChEBI" id="CHEBI:29036"/>
        <dbReference type="ChEBI" id="CHEBI:49552"/>
        <dbReference type="EC" id="1.16.3.4"/>
    </reaction>
    <physiologicalReaction direction="left-to-right" evidence="9">
        <dbReference type="Rhea" id="RHEA:30084"/>
    </physiologicalReaction>
</comment>
<dbReference type="SUPFAM" id="SSF49503">
    <property type="entry name" value="Cupredoxins"/>
    <property type="match status" value="3"/>
</dbReference>
<dbReference type="CDD" id="cd13890">
    <property type="entry name" value="CuRO_3_CueO_FtsP"/>
    <property type="match status" value="1"/>
</dbReference>
<keyword evidence="4" id="KW-0560">Oxidoreductase</keyword>
<evidence type="ECO:0000256" key="4">
    <source>
        <dbReference type="ARBA" id="ARBA00023002"/>
    </source>
</evidence>
<dbReference type="Pfam" id="PF00394">
    <property type="entry name" value="Cu-oxidase"/>
    <property type="match status" value="1"/>
</dbReference>